<dbReference type="InterPro" id="IPR050469">
    <property type="entry name" value="Diguanylate_Cyclase"/>
</dbReference>
<dbReference type="PANTHER" id="PTHR45138">
    <property type="entry name" value="REGULATORY COMPONENTS OF SENSORY TRANSDUCTION SYSTEM"/>
    <property type="match status" value="1"/>
</dbReference>
<dbReference type="RefSeq" id="WP_084199293.1">
    <property type="nucleotide sequence ID" value="NZ_BMYL01000002.1"/>
</dbReference>
<dbReference type="NCBIfam" id="TIGR00254">
    <property type="entry name" value="GGDEF"/>
    <property type="match status" value="1"/>
</dbReference>
<dbReference type="SMART" id="SM00267">
    <property type="entry name" value="GGDEF"/>
    <property type="match status" value="1"/>
</dbReference>
<dbReference type="Pfam" id="PF00990">
    <property type="entry name" value="GGDEF"/>
    <property type="match status" value="1"/>
</dbReference>
<dbReference type="KEGG" id="hja:BST95_10425"/>
<dbReference type="CDD" id="cd01949">
    <property type="entry name" value="GGDEF"/>
    <property type="match status" value="1"/>
</dbReference>
<dbReference type="EC" id="2.7.7.65" evidence="1"/>
<protein>
    <recommendedName>
        <fullName evidence="1">diguanylate cyclase</fullName>
        <ecNumber evidence="1">2.7.7.65</ecNumber>
    </recommendedName>
</protein>
<sequence>MSRSHFRLHPFLLTGHCLEHRVNAEISRALRCDTTLCISLFAVDEWAQLDNTYGQGCANSVVADIAALLAEDLRTEDVASYRGDGTFLAVLPDSDEESGEIQAERFREVVEATRFSYDDATLRITISAGVAQWVSEEAIEEDIERAQSALSSASEKGNNQVSLAGD</sequence>
<dbReference type="SUPFAM" id="SSF55073">
    <property type="entry name" value="Nucleotide cyclase"/>
    <property type="match status" value="1"/>
</dbReference>
<dbReference type="PROSITE" id="PS50887">
    <property type="entry name" value="GGDEF"/>
    <property type="match status" value="1"/>
</dbReference>
<dbReference type="GO" id="GO:0052621">
    <property type="term" value="F:diguanylate cyclase activity"/>
    <property type="evidence" value="ECO:0007669"/>
    <property type="project" value="UniProtKB-EC"/>
</dbReference>
<evidence type="ECO:0000313" key="5">
    <source>
        <dbReference type="Proteomes" id="UP000235162"/>
    </source>
</evidence>
<keyword evidence="5" id="KW-1185">Reference proteome</keyword>
<name>A0AAP8SNG8_9GAMM</name>
<dbReference type="Gene3D" id="3.30.70.270">
    <property type="match status" value="1"/>
</dbReference>
<feature type="domain" description="GGDEF" evidence="3">
    <location>
        <begin position="34"/>
        <end position="166"/>
    </location>
</feature>
<organism evidence="4 5">
    <name type="scientific">Halioglobus japonicus</name>
    <dbReference type="NCBI Taxonomy" id="930805"/>
    <lineage>
        <taxon>Bacteria</taxon>
        <taxon>Pseudomonadati</taxon>
        <taxon>Pseudomonadota</taxon>
        <taxon>Gammaproteobacteria</taxon>
        <taxon>Cellvibrionales</taxon>
        <taxon>Halieaceae</taxon>
        <taxon>Halioglobus</taxon>
    </lineage>
</organism>
<proteinExistence type="predicted"/>
<dbReference type="InterPro" id="IPR029787">
    <property type="entry name" value="Nucleotide_cyclase"/>
</dbReference>
<evidence type="ECO:0000259" key="3">
    <source>
        <dbReference type="PROSITE" id="PS50887"/>
    </source>
</evidence>
<dbReference type="PANTHER" id="PTHR45138:SF9">
    <property type="entry name" value="DIGUANYLATE CYCLASE DGCM-RELATED"/>
    <property type="match status" value="1"/>
</dbReference>
<comment type="caution">
    <text evidence="4">The sequence shown here is derived from an EMBL/GenBank/DDBJ whole genome shotgun (WGS) entry which is preliminary data.</text>
</comment>
<comment type="catalytic activity">
    <reaction evidence="2">
        <text>2 GTP = 3',3'-c-di-GMP + 2 diphosphate</text>
        <dbReference type="Rhea" id="RHEA:24898"/>
        <dbReference type="ChEBI" id="CHEBI:33019"/>
        <dbReference type="ChEBI" id="CHEBI:37565"/>
        <dbReference type="ChEBI" id="CHEBI:58805"/>
        <dbReference type="EC" id="2.7.7.65"/>
    </reaction>
</comment>
<evidence type="ECO:0000256" key="2">
    <source>
        <dbReference type="ARBA" id="ARBA00034247"/>
    </source>
</evidence>
<gene>
    <name evidence="4" type="ORF">C0029_09455</name>
</gene>
<evidence type="ECO:0000313" key="4">
    <source>
        <dbReference type="EMBL" id="PLW86612.1"/>
    </source>
</evidence>
<dbReference type="EMBL" id="PKUR01000002">
    <property type="protein sequence ID" value="PLW86612.1"/>
    <property type="molecule type" value="Genomic_DNA"/>
</dbReference>
<evidence type="ECO:0000256" key="1">
    <source>
        <dbReference type="ARBA" id="ARBA00012528"/>
    </source>
</evidence>
<reference evidence="4 5" key="1">
    <citation type="submission" date="2018-01" db="EMBL/GenBank/DDBJ databases">
        <title>The draft genome sequence of Halioglobus japonicus S1-36.</title>
        <authorList>
            <person name="Du Z.-J."/>
            <person name="Shi M.-J."/>
        </authorList>
    </citation>
    <scope>NUCLEOTIDE SEQUENCE [LARGE SCALE GENOMIC DNA]</scope>
    <source>
        <strain evidence="4 5">S1-36</strain>
    </source>
</reference>
<accession>A0AAP8SNG8</accession>
<dbReference type="InterPro" id="IPR000160">
    <property type="entry name" value="GGDEF_dom"/>
</dbReference>
<dbReference type="AlphaFoldDB" id="A0AAP8SNG8"/>
<dbReference type="InterPro" id="IPR043128">
    <property type="entry name" value="Rev_trsase/Diguanyl_cyclase"/>
</dbReference>
<dbReference type="Proteomes" id="UP000235162">
    <property type="component" value="Unassembled WGS sequence"/>
</dbReference>